<evidence type="ECO:0000259" key="8">
    <source>
        <dbReference type="Pfam" id="PF01618"/>
    </source>
</evidence>
<protein>
    <recommendedName>
        <fullName evidence="8">MotA/TolQ/ExbB proton channel domain-containing protein</fullName>
    </recommendedName>
</protein>
<gene>
    <name evidence="9" type="ordered locus">Zymop_1709</name>
</gene>
<dbReference type="RefSeq" id="WP_013945604.1">
    <property type="nucleotide sequence ID" value="NC_015715.1"/>
</dbReference>
<evidence type="ECO:0000313" key="9">
    <source>
        <dbReference type="EMBL" id="AEI38596.1"/>
    </source>
</evidence>
<dbReference type="GO" id="GO:0005886">
    <property type="term" value="C:plasma membrane"/>
    <property type="evidence" value="ECO:0007669"/>
    <property type="project" value="UniProtKB-SubCell"/>
</dbReference>
<keyword evidence="9" id="KW-0614">Plasmid</keyword>
<evidence type="ECO:0000256" key="6">
    <source>
        <dbReference type="RuleBase" id="RU004057"/>
    </source>
</evidence>
<evidence type="ECO:0000256" key="3">
    <source>
        <dbReference type="ARBA" id="ARBA00022692"/>
    </source>
</evidence>
<dbReference type="Gene3D" id="1.20.120.20">
    <property type="entry name" value="Apolipoprotein"/>
    <property type="match status" value="1"/>
</dbReference>
<comment type="similarity">
    <text evidence="6">Belongs to the exbB/tolQ family.</text>
</comment>
<dbReference type="InterPro" id="IPR002898">
    <property type="entry name" value="MotA_ExbB_proton_chnl"/>
</dbReference>
<dbReference type="EMBL" id="CP002866">
    <property type="protein sequence ID" value="AEI38596.1"/>
    <property type="molecule type" value="Genomic_DNA"/>
</dbReference>
<accession>F8EWF3</accession>
<name>F8EWF3_ZYMMT</name>
<keyword evidence="2" id="KW-1003">Cell membrane</keyword>
<evidence type="ECO:0000256" key="1">
    <source>
        <dbReference type="ARBA" id="ARBA00004651"/>
    </source>
</evidence>
<dbReference type="Pfam" id="PF01618">
    <property type="entry name" value="MotA_ExbB"/>
    <property type="match status" value="1"/>
</dbReference>
<dbReference type="Proteomes" id="UP000000491">
    <property type="component" value="Plasmid pZYMOP01"/>
</dbReference>
<dbReference type="KEGG" id="zmp:Zymop_1709"/>
<evidence type="ECO:0000256" key="5">
    <source>
        <dbReference type="ARBA" id="ARBA00023136"/>
    </source>
</evidence>
<keyword evidence="6" id="KW-0813">Transport</keyword>
<feature type="transmembrane region" description="Helical" evidence="7">
    <location>
        <begin position="182"/>
        <end position="202"/>
    </location>
</feature>
<evidence type="ECO:0000256" key="7">
    <source>
        <dbReference type="SAM" id="Phobius"/>
    </source>
</evidence>
<dbReference type="HOGENOM" id="CLU_404333_0_0_5"/>
<feature type="domain" description="MotA/TolQ/ExbB proton channel" evidence="8">
    <location>
        <begin position="133"/>
        <end position="212"/>
    </location>
</feature>
<dbReference type="AlphaFoldDB" id="F8EWF3"/>
<evidence type="ECO:0000256" key="2">
    <source>
        <dbReference type="ARBA" id="ARBA00022475"/>
    </source>
</evidence>
<feature type="transmembrane region" description="Helical" evidence="7">
    <location>
        <begin position="25"/>
        <end position="43"/>
    </location>
</feature>
<geneLocation type="plasmid" evidence="9 10">
    <name>pZYMOP01</name>
</geneLocation>
<dbReference type="PATRIC" id="fig|579138.3.peg.1819"/>
<keyword evidence="6" id="KW-0653">Protein transport</keyword>
<proteinExistence type="inferred from homology"/>
<feature type="transmembrane region" description="Helical" evidence="7">
    <location>
        <begin position="141"/>
        <end position="162"/>
    </location>
</feature>
<dbReference type="GO" id="GO:0015031">
    <property type="term" value="P:protein transport"/>
    <property type="evidence" value="ECO:0007669"/>
    <property type="project" value="UniProtKB-KW"/>
</dbReference>
<comment type="subcellular location">
    <subcellularLocation>
        <location evidence="1">Cell membrane</location>
        <topology evidence="1">Multi-pass membrane protein</topology>
    </subcellularLocation>
    <subcellularLocation>
        <location evidence="6">Membrane</location>
        <topology evidence="6">Multi-pass membrane protein</topology>
    </subcellularLocation>
</comment>
<keyword evidence="3 7" id="KW-0812">Transmembrane</keyword>
<sequence>MSIFFIGTPIENLILLVSGIFKEDGFPGIVVFLMVVACFILIFQMNREFHHQKKLINKLSDKIKDFSKASFAKEGPPSIGIWLRDQKVSYDQKKILSAWDKFEKTLISTSYSDNSYILTTVQPDYFFNTDALSFGLGRWRIIPGLFVSIGLACTFLGLIAALHQMADQQITSETMQALMKIASAKFIMSLAGLVCSIVFMIFMTRMKSLPEHALHDLVSNLDEHLSPLSLEKLGQEQLDVQQQILNVQKTMANDFVAELGRSLKEDVTPAISNSISEVMHPIISKVSQHSTDSITTMATNLSQQISGGVEHALTVASERIAMAGDRIAQLVERMDLSSGRMGSEIENTIVRVSQAVDDLRNTINEEAISTSGVFVHGAEQLLATMNTTLESIRDNTGIGARAISDAATNMATASKTMRAEMEEATQSGSKAAYLQISEAGNSVSMAIDSAGQSVLSAFGNTANKVAELAGDVGEKAGRELLEPISLIAEKLERLLSMIDSGVLAMRDMSNSVQAGAHAGEIAANSFQGASSDLVNATQPIRSTTEQIENILRILSQNIESFTTIITRSAETTAISSANVLKSAKETLGGEQRSIEIALQGVEKIANRMQGQAQKLDDIDLKLGHAFEVYAMQTGEAMDSMRTHVVQMANELNKALDTLKTIVDQLQDFVPQQGHD</sequence>
<dbReference type="eggNOG" id="COG1196">
    <property type="taxonomic scope" value="Bacteria"/>
</dbReference>
<reference evidence="9 10" key="1">
    <citation type="journal article" date="2011" name="J. Bacteriol.">
        <title>Genome sequence of the ethanol-producing Zymomonas mobilis subsp. pomaceae lectotype strain ATCC 29192.</title>
        <authorList>
            <person name="Kouvelis V.N."/>
            <person name="Davenport K.W."/>
            <person name="Brettin T.S."/>
            <person name="Bruce D."/>
            <person name="Detter C."/>
            <person name="Han C.S."/>
            <person name="Nolan M."/>
            <person name="Tapia R."/>
            <person name="Damoulaki A."/>
            <person name="Kyrpides N.C."/>
            <person name="Typas M.A."/>
            <person name="Pappas K.M."/>
        </authorList>
    </citation>
    <scope>NUCLEOTIDE SEQUENCE [LARGE SCALE GENOMIC DNA]</scope>
    <source>
        <strain evidence="10">ATCC 29192 / DSM 22645 / JCM 10191 / CCUG 17912 / NBRC 13757 / NCIMB 11200 / NRRL B-4491 / Barker I</strain>
        <plasmid evidence="9">pZYMOP01</plasmid>
    </source>
</reference>
<evidence type="ECO:0000256" key="4">
    <source>
        <dbReference type="ARBA" id="ARBA00022989"/>
    </source>
</evidence>
<keyword evidence="5 7" id="KW-0472">Membrane</keyword>
<evidence type="ECO:0000313" key="10">
    <source>
        <dbReference type="Proteomes" id="UP000000491"/>
    </source>
</evidence>
<organism evidence="9 10">
    <name type="scientific">Zymomonas mobilis subsp. pomaceae (strain ATCC 29192 / DSM 22645 / JCM 10191 / CCUG 17912 / NBRC 13757 / NCIMB 11200 / NRRL B-4491 / Barker I)</name>
    <dbReference type="NCBI Taxonomy" id="579138"/>
    <lineage>
        <taxon>Bacteria</taxon>
        <taxon>Pseudomonadati</taxon>
        <taxon>Pseudomonadota</taxon>
        <taxon>Alphaproteobacteria</taxon>
        <taxon>Sphingomonadales</taxon>
        <taxon>Zymomonadaceae</taxon>
        <taxon>Zymomonas</taxon>
    </lineage>
</organism>
<keyword evidence="4 7" id="KW-1133">Transmembrane helix</keyword>